<dbReference type="Proteomes" id="UP000198863">
    <property type="component" value="Unassembled WGS sequence"/>
</dbReference>
<feature type="transmembrane region" description="Helical" evidence="1">
    <location>
        <begin position="340"/>
        <end position="362"/>
    </location>
</feature>
<feature type="transmembrane region" description="Helical" evidence="1">
    <location>
        <begin position="445"/>
        <end position="463"/>
    </location>
</feature>
<evidence type="ECO:0000313" key="3">
    <source>
        <dbReference type="Proteomes" id="UP000198863"/>
    </source>
</evidence>
<sequence length="512" mass="51258">MSTAASVTAELTGTGVRRFTRRATARRADTSWLTLGGDLLSALTTAGVVVAVLGGAFSALRERIAARPPAPATDLPGELTALVAALVVAAAVVALLSRLGPLSATPAAAAWWLPLPADRRGLLRGDLRRVGAVAVVAAVVVALPVVLAAPAAPTLLEVVVTVLAAALLALLAVGVLVLLQARSLTGWVAPAAGSLATVAVVVPAVLGTVGAGGSGWTWVPAAPDLPLPVLAGVPLLLAAGALLAADRVSGRVPAGALRDRGTAVLVASVSALSLDTRELGRALGTPVHPPRRARRWARVHTPWQAVVAGDLAVTTRSPWRWGQLAIGTALPVLAARTDGLGGVPALVAVAVVLGWSLAAVALGEPSRQAHGAPAADRSLPLGARDVVRARALVPLAGLVVVCAVSAGLVGLGWEWAALGAATAPAWAGAAVRGGYRPELDWSGPVLSSPVGAVPVTVVFTLLRGPDLGILGSVPLVIGLLLGVVPPLLLGVALGWSVLLGLVAVETAQRRRS</sequence>
<keyword evidence="1" id="KW-1133">Transmembrane helix</keyword>
<evidence type="ECO:0000256" key="1">
    <source>
        <dbReference type="SAM" id="Phobius"/>
    </source>
</evidence>
<feature type="transmembrane region" description="Helical" evidence="1">
    <location>
        <begin position="79"/>
        <end position="96"/>
    </location>
</feature>
<dbReference type="InterPro" id="IPR046264">
    <property type="entry name" value="DUF6297"/>
</dbReference>
<dbReference type="EMBL" id="FNCF01000006">
    <property type="protein sequence ID" value="SDG88462.1"/>
    <property type="molecule type" value="Genomic_DNA"/>
</dbReference>
<feature type="transmembrane region" description="Helical" evidence="1">
    <location>
        <begin position="32"/>
        <end position="59"/>
    </location>
</feature>
<feature type="transmembrane region" description="Helical" evidence="1">
    <location>
        <begin position="391"/>
        <end position="409"/>
    </location>
</feature>
<feature type="transmembrane region" description="Helical" evidence="1">
    <location>
        <begin position="130"/>
        <end position="152"/>
    </location>
</feature>
<organism evidence="2 3">
    <name type="scientific">Klenkia brasiliensis</name>
    <dbReference type="NCBI Taxonomy" id="333142"/>
    <lineage>
        <taxon>Bacteria</taxon>
        <taxon>Bacillati</taxon>
        <taxon>Actinomycetota</taxon>
        <taxon>Actinomycetes</taxon>
        <taxon>Geodermatophilales</taxon>
        <taxon>Geodermatophilaceae</taxon>
        <taxon>Klenkia</taxon>
    </lineage>
</organism>
<proteinExistence type="predicted"/>
<evidence type="ECO:0008006" key="4">
    <source>
        <dbReference type="Google" id="ProtNLM"/>
    </source>
</evidence>
<feature type="transmembrane region" description="Helical" evidence="1">
    <location>
        <begin position="225"/>
        <end position="245"/>
    </location>
</feature>
<dbReference type="RefSeq" id="WP_091067023.1">
    <property type="nucleotide sequence ID" value="NZ_FNCF01000006.1"/>
</dbReference>
<reference evidence="3" key="1">
    <citation type="submission" date="2016-10" db="EMBL/GenBank/DDBJ databases">
        <authorList>
            <person name="Varghese N."/>
            <person name="Submissions S."/>
        </authorList>
    </citation>
    <scope>NUCLEOTIDE SEQUENCE [LARGE SCALE GENOMIC DNA]</scope>
    <source>
        <strain evidence="3">DSM 44526</strain>
    </source>
</reference>
<dbReference type="AlphaFoldDB" id="A0A1G7XW78"/>
<keyword evidence="1" id="KW-0812">Transmembrane</keyword>
<keyword evidence="1" id="KW-0472">Membrane</keyword>
<gene>
    <name evidence="2" type="ORF">SAMN05660324_3829</name>
</gene>
<protein>
    <recommendedName>
        <fullName evidence="4">ABC-2 type transport system permease protein</fullName>
    </recommendedName>
</protein>
<evidence type="ECO:0000313" key="2">
    <source>
        <dbReference type="EMBL" id="SDG88462.1"/>
    </source>
</evidence>
<accession>A0A1G7XW78</accession>
<feature type="transmembrane region" description="Helical" evidence="1">
    <location>
        <begin position="475"/>
        <end position="504"/>
    </location>
</feature>
<name>A0A1G7XW78_9ACTN</name>
<feature type="transmembrane region" description="Helical" evidence="1">
    <location>
        <begin position="191"/>
        <end position="213"/>
    </location>
</feature>
<keyword evidence="3" id="KW-1185">Reference proteome</keyword>
<feature type="transmembrane region" description="Helical" evidence="1">
    <location>
        <begin position="158"/>
        <end position="179"/>
    </location>
</feature>
<dbReference type="Pfam" id="PF19814">
    <property type="entry name" value="DUF6297"/>
    <property type="match status" value="1"/>
</dbReference>